<dbReference type="Gene3D" id="1.25.40.10">
    <property type="entry name" value="Tetratricopeptide repeat domain"/>
    <property type="match status" value="2"/>
</dbReference>
<name>A0AB37W517_9PLEO</name>
<evidence type="ECO:0000313" key="2">
    <source>
        <dbReference type="EMBL" id="RYN20722.1"/>
    </source>
</evidence>
<reference evidence="2" key="1">
    <citation type="submission" date="2017-10" db="EMBL/GenBank/DDBJ databases">
        <authorList>
            <person name="Armitage A.D."/>
            <person name="Barbara D.J."/>
            <person name="Woodhall J.W."/>
            <person name="Sreenivasaprasad S."/>
            <person name="Lane C.R."/>
            <person name="Clarkson J.P."/>
            <person name="Harrison R.J."/>
        </authorList>
    </citation>
    <scope>NUCLEOTIDE SEQUENCE</scope>
    <source>
        <strain evidence="2">FERA 1164</strain>
    </source>
</reference>
<reference evidence="2" key="2">
    <citation type="journal article" date="2019" name="bioRxiv">
        <title>Genomics, evolutionary history and diagnostics of the Alternaria alternata species group including apple and Asian pear pathotypes.</title>
        <authorList>
            <person name="Armitage A.D."/>
            <person name="Cockerton H.M."/>
            <person name="Sreenivasaprasad S."/>
            <person name="Woodhall J.W."/>
            <person name="Lane C.R."/>
            <person name="Harrison R.J."/>
            <person name="Clarkson J.P."/>
        </authorList>
    </citation>
    <scope>NUCLEOTIDE SEQUENCE</scope>
    <source>
        <strain evidence="2">FERA 1164</strain>
    </source>
</reference>
<dbReference type="AlphaFoldDB" id="A0AB37W517"/>
<dbReference type="EMBL" id="PDXB01000035">
    <property type="protein sequence ID" value="RYN20722.1"/>
    <property type="molecule type" value="Genomic_DNA"/>
</dbReference>
<protein>
    <recommendedName>
        <fullName evidence="1">CHAT domain-containing protein</fullName>
    </recommendedName>
</protein>
<organism evidence="2 3">
    <name type="scientific">Alternaria tenuissima</name>
    <dbReference type="NCBI Taxonomy" id="119927"/>
    <lineage>
        <taxon>Eukaryota</taxon>
        <taxon>Fungi</taxon>
        <taxon>Dikarya</taxon>
        <taxon>Ascomycota</taxon>
        <taxon>Pezizomycotina</taxon>
        <taxon>Dothideomycetes</taxon>
        <taxon>Pleosporomycetidae</taxon>
        <taxon>Pleosporales</taxon>
        <taxon>Pleosporineae</taxon>
        <taxon>Pleosporaceae</taxon>
        <taxon>Alternaria</taxon>
        <taxon>Alternaria sect. Alternaria</taxon>
        <taxon>Alternaria alternata complex</taxon>
    </lineage>
</organism>
<gene>
    <name evidence="2" type="ORF">AA0115_g10111</name>
</gene>
<evidence type="ECO:0000313" key="3">
    <source>
        <dbReference type="Proteomes" id="UP000292340"/>
    </source>
</evidence>
<proteinExistence type="predicted"/>
<accession>A0AB37W517</accession>
<dbReference type="Proteomes" id="UP000292340">
    <property type="component" value="Unassembled WGS sequence"/>
</dbReference>
<comment type="caution">
    <text evidence="2">The sequence shown here is derived from an EMBL/GenBank/DDBJ whole genome shotgun (WGS) entry which is preliminary data.</text>
</comment>
<dbReference type="InterPro" id="IPR024983">
    <property type="entry name" value="CHAT_dom"/>
</dbReference>
<evidence type="ECO:0000259" key="1">
    <source>
        <dbReference type="Pfam" id="PF12770"/>
    </source>
</evidence>
<sequence length="1146" mass="128396">MDVEIANRQQLEDQFEASDAGKLQELIAILESKEEVWEIWCLSSVRYFMSLRTMTDPDLNLAIDAAYRILSLDGRDKDMAHRISAKVSNLFMMKFERTKSKADLACALYWLQYSIHSMPPRHALLLPRHNLLVNTLEQHDSVLYLAEEASSDPSILELSRTHIEQYRHKVAEDARQGIVWILTSHGKAWLSFAIAIVKGCGAQNFQNVNDITRCVRYLEKAFDRFQETGAKVMCLDNLSMMLNHRYEATNDINDAKRAVYYAEQILETLPAEKDCGRAVHLHNLAVKLRVLYTATREKVYLEKATPMAEEAVTLLPSESPKILKYETESAACLAEMYLCFGDVKYLDKGIERCDKIGHLAEDEDHHAQEYWNVLTGLVRFRYDRIQAKEDIHRAVDTARKSVERTSAGNPELTKRVHNLATVLWLRFDREGAEEDLDEAIKCATSAEQDTPDENHFMATILSTLSGLLVARYHHRKSADDLNNAILFARKAVKLSRPEKLEYLTNHNNLARILLNRSLSPASQANSVSDVTEAVELFKSVVSQTHPTDGRLPSRLRNLGNACFEKYRITGSVEDQEESVRALKKCAYNAVTSPSLRIEAARKAADIFLLNANFAEADVLLQLAVSLLQKVSPRSLQQKDQQDAISKFSGMTTVAASVAMQAGATAEKALELLEEGRGIILGLLFDVRSDISALRSQHPELASRFEHLRDSLELPAAQAHIENVSSGTNVSLDFTHRNNIVKQLDESIAHIREQKGFLDFLAPPSITEMQTVASAGSVVVINVSQYRSDAFIVASSHLEHVHLPDLQLDTIKRWAALLMSRKICQSKMFELLRWLWDVLAQPIFETLQSSGLVPHRPSNKPRLWWIPSGPLCSLPIHAAGIYTKNSSCILMDKVISSYSPSIKAMIFSQRNAVNTASHSSFHRSLIVSMGTTPGVSDLPFANEEGRAVRTELSKLLTIHQLPEVQLKPNKAAVIADMSRATILHFAGHGLSDSKDPLDSKLLVEDWQKDPLTVKDLLSLRLHQKPPFIAYLSACSTGRSSVDRLIDEGLHLMSACLLVGFQHVIGSLWEVSDRHSAELAQRVFATMAAARLSHECVSICLQDSLKPLRESKNFGGFRDGFGASQRDVGEHWHGGDPRVWAAYIHMGL</sequence>
<dbReference type="InterPro" id="IPR011990">
    <property type="entry name" value="TPR-like_helical_dom_sf"/>
</dbReference>
<feature type="domain" description="CHAT" evidence="1">
    <location>
        <begin position="830"/>
        <end position="1145"/>
    </location>
</feature>
<dbReference type="Pfam" id="PF12770">
    <property type="entry name" value="CHAT"/>
    <property type="match status" value="1"/>
</dbReference>